<evidence type="ECO:0000256" key="2">
    <source>
        <dbReference type="ARBA" id="ARBA00022722"/>
    </source>
</evidence>
<dbReference type="GO" id="GO:0000049">
    <property type="term" value="F:tRNA binding"/>
    <property type="evidence" value="ECO:0007669"/>
    <property type="project" value="UniProtKB-UniRule"/>
</dbReference>
<dbReference type="EMBL" id="LBVU01000003">
    <property type="protein sequence ID" value="KKQ92171.1"/>
    <property type="molecule type" value="Genomic_DNA"/>
</dbReference>
<evidence type="ECO:0000256" key="4">
    <source>
        <dbReference type="ARBA" id="ARBA00022801"/>
    </source>
</evidence>
<name>A0A0G0PS54_9BACT</name>
<dbReference type="Pfam" id="PF00825">
    <property type="entry name" value="Ribonuclease_P"/>
    <property type="match status" value="1"/>
</dbReference>
<dbReference type="STRING" id="1618572.UT17_C0003G0194"/>
<proteinExistence type="inferred from homology"/>
<evidence type="ECO:0000313" key="8">
    <source>
        <dbReference type="EMBL" id="KKQ92171.1"/>
    </source>
</evidence>
<comment type="function">
    <text evidence="6">RNaseP catalyzes the removal of the 5'-leader sequence from pre-tRNA to produce the mature 5'-terminus. It can also cleave other RNA substrates such as 4.5S RNA. The protein component plays an auxiliary but essential role in vivo by binding to the 5'-leader sequence and broadening the substrate specificity of the ribozyme.</text>
</comment>
<organism evidence="8 9">
    <name type="scientific">Candidatus Woesebacteria bacterium GW2011_GWB1_39_10</name>
    <dbReference type="NCBI Taxonomy" id="1618572"/>
    <lineage>
        <taxon>Bacteria</taxon>
        <taxon>Candidatus Woeseibacteriota</taxon>
    </lineage>
</organism>
<evidence type="ECO:0000256" key="3">
    <source>
        <dbReference type="ARBA" id="ARBA00022759"/>
    </source>
</evidence>
<keyword evidence="4 6" id="KW-0378">Hydrolase</keyword>
<protein>
    <recommendedName>
        <fullName evidence="6 7">Ribonuclease P protein component</fullName>
        <shortName evidence="6">RNase P protein</shortName>
        <shortName evidence="6">RNaseP protein</shortName>
        <ecNumber evidence="6 7">3.1.26.5</ecNumber>
    </recommendedName>
    <alternativeName>
        <fullName evidence="6">Protein C5</fullName>
    </alternativeName>
</protein>
<keyword evidence="1 6" id="KW-0819">tRNA processing</keyword>
<dbReference type="NCBIfam" id="TIGR00188">
    <property type="entry name" value="rnpA"/>
    <property type="match status" value="1"/>
</dbReference>
<evidence type="ECO:0000256" key="6">
    <source>
        <dbReference type="HAMAP-Rule" id="MF_00227"/>
    </source>
</evidence>
<dbReference type="InterPro" id="IPR014721">
    <property type="entry name" value="Ribsml_uS5_D2-typ_fold_subgr"/>
</dbReference>
<evidence type="ECO:0000256" key="5">
    <source>
        <dbReference type="ARBA" id="ARBA00022884"/>
    </source>
</evidence>
<comment type="subunit">
    <text evidence="6">Consists of a catalytic RNA component (M1 or rnpB) and a protein subunit.</text>
</comment>
<keyword evidence="5 6" id="KW-0694">RNA-binding</keyword>
<dbReference type="Gene3D" id="3.30.230.10">
    <property type="match status" value="1"/>
</dbReference>
<dbReference type="SUPFAM" id="SSF54211">
    <property type="entry name" value="Ribosomal protein S5 domain 2-like"/>
    <property type="match status" value="1"/>
</dbReference>
<comment type="catalytic activity">
    <reaction evidence="6">
        <text>Endonucleolytic cleavage of RNA, removing 5'-extranucleotides from tRNA precursor.</text>
        <dbReference type="EC" id="3.1.26.5"/>
    </reaction>
</comment>
<accession>A0A0G0PS54</accession>
<dbReference type="GO" id="GO:0030677">
    <property type="term" value="C:ribonuclease P complex"/>
    <property type="evidence" value="ECO:0007669"/>
    <property type="project" value="TreeGrafter"/>
</dbReference>
<dbReference type="Proteomes" id="UP000034774">
    <property type="component" value="Unassembled WGS sequence"/>
</dbReference>
<gene>
    <name evidence="6" type="primary">rnpA</name>
    <name evidence="8" type="ORF">UT17_C0003G0194</name>
</gene>
<evidence type="ECO:0000256" key="1">
    <source>
        <dbReference type="ARBA" id="ARBA00022694"/>
    </source>
</evidence>
<sequence length="114" mass="12756">MLSKKFRLTGSKNFKKVQDEGSIFQSVSFGIAYIDRKDINPSRFAFVVSTKISKDAVDRNRFKRTMSEAVRTSTIDVRNGFDVVFLAKSLITRTPASDLMKEVKASLKQVGISG</sequence>
<keyword evidence="3 6" id="KW-0255">Endonuclease</keyword>
<evidence type="ECO:0000313" key="9">
    <source>
        <dbReference type="Proteomes" id="UP000034774"/>
    </source>
</evidence>
<dbReference type="GO" id="GO:0004526">
    <property type="term" value="F:ribonuclease P activity"/>
    <property type="evidence" value="ECO:0007669"/>
    <property type="project" value="UniProtKB-UniRule"/>
</dbReference>
<dbReference type="HAMAP" id="MF_00227">
    <property type="entry name" value="RNase_P"/>
    <property type="match status" value="1"/>
</dbReference>
<dbReference type="InterPro" id="IPR000100">
    <property type="entry name" value="RNase_P"/>
</dbReference>
<dbReference type="GO" id="GO:0001682">
    <property type="term" value="P:tRNA 5'-leader removal"/>
    <property type="evidence" value="ECO:0007669"/>
    <property type="project" value="UniProtKB-UniRule"/>
</dbReference>
<reference evidence="8 9" key="1">
    <citation type="journal article" date="2015" name="Nature">
        <title>rRNA introns, odd ribosomes, and small enigmatic genomes across a large radiation of phyla.</title>
        <authorList>
            <person name="Brown C.T."/>
            <person name="Hug L.A."/>
            <person name="Thomas B.C."/>
            <person name="Sharon I."/>
            <person name="Castelle C.J."/>
            <person name="Singh A."/>
            <person name="Wilkins M.J."/>
            <person name="Williams K.H."/>
            <person name="Banfield J.F."/>
        </authorList>
    </citation>
    <scope>NUCLEOTIDE SEQUENCE [LARGE SCALE GENOMIC DNA]</scope>
</reference>
<dbReference type="GO" id="GO:0042781">
    <property type="term" value="F:3'-tRNA processing endoribonuclease activity"/>
    <property type="evidence" value="ECO:0007669"/>
    <property type="project" value="TreeGrafter"/>
</dbReference>
<dbReference type="PANTHER" id="PTHR33992:SF1">
    <property type="entry name" value="RIBONUCLEASE P PROTEIN COMPONENT"/>
    <property type="match status" value="1"/>
</dbReference>
<dbReference type="EC" id="3.1.26.5" evidence="6 7"/>
<evidence type="ECO:0000256" key="7">
    <source>
        <dbReference type="NCBIfam" id="TIGR00188"/>
    </source>
</evidence>
<comment type="caution">
    <text evidence="8">The sequence shown here is derived from an EMBL/GenBank/DDBJ whole genome shotgun (WGS) entry which is preliminary data.</text>
</comment>
<keyword evidence="2 6" id="KW-0540">Nuclease</keyword>
<dbReference type="PANTHER" id="PTHR33992">
    <property type="entry name" value="RIBONUCLEASE P PROTEIN COMPONENT"/>
    <property type="match status" value="1"/>
</dbReference>
<comment type="similarity">
    <text evidence="6">Belongs to the RnpA family.</text>
</comment>
<dbReference type="InterPro" id="IPR020568">
    <property type="entry name" value="Ribosomal_Su5_D2-typ_SF"/>
</dbReference>
<dbReference type="AlphaFoldDB" id="A0A0G0PS54"/>